<dbReference type="GO" id="GO:0071966">
    <property type="term" value="P:fungal-type cell wall polysaccharide metabolic process"/>
    <property type="evidence" value="ECO:0007669"/>
    <property type="project" value="TreeGrafter"/>
</dbReference>
<feature type="domain" description="Asl1-like glycosyl hydrolase catalytic" evidence="3">
    <location>
        <begin position="31"/>
        <end position="268"/>
    </location>
</feature>
<protein>
    <submittedName>
        <fullName evidence="4">Uncharacterized protein family, glycosyl hydrolase catalytic domain</fullName>
    </submittedName>
</protein>
<dbReference type="Pfam" id="PF11790">
    <property type="entry name" value="Glyco_hydro_cc"/>
    <property type="match status" value="1"/>
</dbReference>
<evidence type="ECO:0000313" key="5">
    <source>
        <dbReference type="Proteomes" id="UP000054845"/>
    </source>
</evidence>
<accession>A0A0P1B9V4</accession>
<sequence length="270" mass="28648">MFSKTSTVALVSAAVLAASAPAVVDASAKRGVAWPYFSNVAPSTAFGGAVAWLYDYETYLPPPDGSSFAGKEFICMQGKRGTGAQDSSPITQLASRCANQGSYVMGFNEPDQPESVGGSAISPQDAAGLWQQYIQPLKNQGKKLVAPSVSAAQGANLGEAWLDAFVAACQGCTFDAYGFHPYGPNDGIIRQQVDGFTSKYHPVWIDEFGQDQNANQAGPDFFNAVIGYLEGNGNVERYATLTRYNPNGADPKDLLNPDGSRTQLGDIYNS</sequence>
<proteinExistence type="predicted"/>
<feature type="region of interest" description="Disordered" evidence="1">
    <location>
        <begin position="246"/>
        <end position="270"/>
    </location>
</feature>
<dbReference type="PANTHER" id="PTHR34154">
    <property type="entry name" value="ALKALI-SENSITIVE LINKAGE PROTEIN 1"/>
    <property type="match status" value="1"/>
</dbReference>
<dbReference type="PANTHER" id="PTHR34154:SF3">
    <property type="entry name" value="ALKALI-SENSITIVE LINKAGE PROTEIN 1"/>
    <property type="match status" value="1"/>
</dbReference>
<dbReference type="EMBL" id="CCYA01000118">
    <property type="protein sequence ID" value="CEH12147.1"/>
    <property type="molecule type" value="Genomic_DNA"/>
</dbReference>
<keyword evidence="4" id="KW-0378">Hydrolase</keyword>
<evidence type="ECO:0000256" key="2">
    <source>
        <dbReference type="SAM" id="SignalP"/>
    </source>
</evidence>
<dbReference type="Gene3D" id="3.20.20.80">
    <property type="entry name" value="Glycosidases"/>
    <property type="match status" value="1"/>
</dbReference>
<dbReference type="STRING" id="401625.A0A0P1B9V4"/>
<evidence type="ECO:0000259" key="3">
    <source>
        <dbReference type="Pfam" id="PF11790"/>
    </source>
</evidence>
<dbReference type="SUPFAM" id="SSF51445">
    <property type="entry name" value="(Trans)glycosidases"/>
    <property type="match status" value="1"/>
</dbReference>
<name>A0A0P1B9V4_9BASI</name>
<feature type="signal peptide" evidence="2">
    <location>
        <begin position="1"/>
        <end position="26"/>
    </location>
</feature>
<dbReference type="AlphaFoldDB" id="A0A0P1B9V4"/>
<dbReference type="Proteomes" id="UP000054845">
    <property type="component" value="Unassembled WGS sequence"/>
</dbReference>
<dbReference type="GO" id="GO:0009277">
    <property type="term" value="C:fungal-type cell wall"/>
    <property type="evidence" value="ECO:0007669"/>
    <property type="project" value="TreeGrafter"/>
</dbReference>
<feature type="chain" id="PRO_5006059304" evidence="2">
    <location>
        <begin position="27"/>
        <end position="270"/>
    </location>
</feature>
<keyword evidence="2" id="KW-0732">Signal</keyword>
<keyword evidence="5" id="KW-1185">Reference proteome</keyword>
<dbReference type="InterPro" id="IPR053183">
    <property type="entry name" value="ASL1"/>
</dbReference>
<feature type="compositionally biased region" description="Polar residues" evidence="1">
    <location>
        <begin position="259"/>
        <end position="270"/>
    </location>
</feature>
<evidence type="ECO:0000313" key="4">
    <source>
        <dbReference type="EMBL" id="CEH12147.1"/>
    </source>
</evidence>
<reference evidence="4 5" key="1">
    <citation type="submission" date="2014-09" db="EMBL/GenBank/DDBJ databases">
        <authorList>
            <person name="Magalhaes I.L.F."/>
            <person name="Oliveira U."/>
            <person name="Santos F.R."/>
            <person name="Vidigal T.H.D.A."/>
            <person name="Brescovit A.D."/>
            <person name="Santos A.J."/>
        </authorList>
    </citation>
    <scope>NUCLEOTIDE SEQUENCE [LARGE SCALE GENOMIC DNA]</scope>
</reference>
<dbReference type="GO" id="GO:0016787">
    <property type="term" value="F:hydrolase activity"/>
    <property type="evidence" value="ECO:0007669"/>
    <property type="project" value="UniProtKB-KW"/>
</dbReference>
<evidence type="ECO:0000256" key="1">
    <source>
        <dbReference type="SAM" id="MobiDB-lite"/>
    </source>
</evidence>
<dbReference type="OrthoDB" id="5959761at2759"/>
<dbReference type="InterPro" id="IPR024655">
    <property type="entry name" value="Asl1_glyco_hydro_catalytic"/>
</dbReference>
<dbReference type="InterPro" id="IPR017853">
    <property type="entry name" value="GH"/>
</dbReference>
<organism evidence="4 5">
    <name type="scientific">Ceraceosorus bombacis</name>
    <dbReference type="NCBI Taxonomy" id="401625"/>
    <lineage>
        <taxon>Eukaryota</taxon>
        <taxon>Fungi</taxon>
        <taxon>Dikarya</taxon>
        <taxon>Basidiomycota</taxon>
        <taxon>Ustilaginomycotina</taxon>
        <taxon>Exobasidiomycetes</taxon>
        <taxon>Ceraceosorales</taxon>
        <taxon>Ceraceosoraceae</taxon>
        <taxon>Ceraceosorus</taxon>
    </lineage>
</organism>